<proteinExistence type="predicted"/>
<evidence type="ECO:0000313" key="2">
    <source>
        <dbReference type="EMBL" id="CAI2719731.1"/>
    </source>
</evidence>
<evidence type="ECO:0000313" key="3">
    <source>
        <dbReference type="Proteomes" id="UP001157733"/>
    </source>
</evidence>
<dbReference type="EMBL" id="OX336137">
    <property type="protein sequence ID" value="CAI2719731.1"/>
    <property type="molecule type" value="Genomic_DNA"/>
</dbReference>
<dbReference type="Proteomes" id="UP001157733">
    <property type="component" value="Chromosome"/>
</dbReference>
<evidence type="ECO:0008006" key="4">
    <source>
        <dbReference type="Google" id="ProtNLM"/>
    </source>
</evidence>
<accession>A0ABM9HI43</accession>
<organism evidence="2 3">
    <name type="scientific">Nitrospina watsonii</name>
    <dbReference type="NCBI Taxonomy" id="1323948"/>
    <lineage>
        <taxon>Bacteria</taxon>
        <taxon>Pseudomonadati</taxon>
        <taxon>Nitrospinota/Tectimicrobiota group</taxon>
        <taxon>Nitrospinota</taxon>
        <taxon>Nitrospinia</taxon>
        <taxon>Nitrospinales</taxon>
        <taxon>Nitrospinaceae</taxon>
        <taxon>Nitrospina</taxon>
    </lineage>
</organism>
<name>A0ABM9HI43_9BACT</name>
<feature type="transmembrane region" description="Helical" evidence="1">
    <location>
        <begin position="62"/>
        <end position="85"/>
    </location>
</feature>
<keyword evidence="1" id="KW-0472">Membrane</keyword>
<feature type="transmembrane region" description="Helical" evidence="1">
    <location>
        <begin position="29"/>
        <end position="50"/>
    </location>
</feature>
<dbReference type="RefSeq" id="WP_282012542.1">
    <property type="nucleotide sequence ID" value="NZ_OX336137.1"/>
</dbReference>
<keyword evidence="1" id="KW-0812">Transmembrane</keyword>
<evidence type="ECO:0000256" key="1">
    <source>
        <dbReference type="SAM" id="Phobius"/>
    </source>
</evidence>
<sequence length="94" mass="9893">MNTVTLTIFGVLIVALVVLVSQNTLGPIVALGIAFLVPPALGVLTGYMVGAGTTLQRKRSPVFFWTYFTLYTVLGAVILFIGLSATPVPPTNTP</sequence>
<keyword evidence="1" id="KW-1133">Transmembrane helix</keyword>
<keyword evidence="3" id="KW-1185">Reference proteome</keyword>
<protein>
    <recommendedName>
        <fullName evidence="4">DUF389 domain-containing protein</fullName>
    </recommendedName>
</protein>
<gene>
    <name evidence="2" type="ORF">NSPWAT_2875</name>
</gene>
<reference evidence="2 3" key="1">
    <citation type="submission" date="2022-09" db="EMBL/GenBank/DDBJ databases">
        <authorList>
            <person name="Kop L."/>
        </authorList>
    </citation>
    <scope>NUCLEOTIDE SEQUENCE [LARGE SCALE GENOMIC DNA]</scope>
    <source>
        <strain evidence="2 3">347</strain>
    </source>
</reference>